<dbReference type="InterPro" id="IPR043136">
    <property type="entry name" value="B30.2/SPRY_sf"/>
</dbReference>
<evidence type="ECO:0000313" key="17">
    <source>
        <dbReference type="Proteomes" id="UP000007014"/>
    </source>
</evidence>
<keyword evidence="7 10" id="KW-0067">ATP-binding</keyword>
<dbReference type="PROSITE" id="PS50188">
    <property type="entry name" value="B302_SPRY"/>
    <property type="match status" value="1"/>
</dbReference>
<evidence type="ECO:0000256" key="7">
    <source>
        <dbReference type="ARBA" id="ARBA00022840"/>
    </source>
</evidence>
<dbReference type="eggNOG" id="KOG0349">
    <property type="taxonomic scope" value="Eukaryota"/>
</dbReference>
<keyword evidence="3 10" id="KW-0547">Nucleotide-binding</keyword>
<dbReference type="STRING" id="280699.M1V789"/>
<evidence type="ECO:0000256" key="10">
    <source>
        <dbReference type="RuleBase" id="RU365068"/>
    </source>
</evidence>
<comment type="catalytic activity">
    <reaction evidence="10">
        <text>ATP + H2O = ADP + phosphate + H(+)</text>
        <dbReference type="Rhea" id="RHEA:13065"/>
        <dbReference type="ChEBI" id="CHEBI:15377"/>
        <dbReference type="ChEBI" id="CHEBI:15378"/>
        <dbReference type="ChEBI" id="CHEBI:30616"/>
        <dbReference type="ChEBI" id="CHEBI:43474"/>
        <dbReference type="ChEBI" id="CHEBI:456216"/>
        <dbReference type="EC" id="3.6.4.13"/>
    </reaction>
</comment>
<dbReference type="SMART" id="SM00490">
    <property type="entry name" value="HELICc"/>
    <property type="match status" value="1"/>
</dbReference>
<dbReference type="Gene3D" id="2.60.120.920">
    <property type="match status" value="1"/>
</dbReference>
<feature type="short sequence motif" description="Q motif" evidence="9">
    <location>
        <begin position="3"/>
        <end position="31"/>
    </location>
</feature>
<evidence type="ECO:0000256" key="5">
    <source>
        <dbReference type="ARBA" id="ARBA00022806"/>
    </source>
</evidence>
<keyword evidence="5 10" id="KW-0347">Helicase</keyword>
<dbReference type="EMBL" id="AP006501">
    <property type="protein sequence ID" value="BAM82850.1"/>
    <property type="molecule type" value="Genomic_DNA"/>
</dbReference>
<dbReference type="OMA" id="KRQQVKF"/>
<dbReference type="PROSITE" id="PS51195">
    <property type="entry name" value="Q_MOTIF"/>
    <property type="match status" value="1"/>
</dbReference>
<feature type="domain" description="Helicase C-terminal" evidence="14">
    <location>
        <begin position="508"/>
        <end position="690"/>
    </location>
</feature>
<dbReference type="GO" id="GO:0003724">
    <property type="term" value="F:RNA helicase activity"/>
    <property type="evidence" value="ECO:0007669"/>
    <property type="project" value="UniProtKB-EC"/>
</dbReference>
<keyword evidence="4 10" id="KW-0378">Hydrolase</keyword>
<gene>
    <name evidence="16" type="ORF">CYME_CMS248C</name>
</gene>
<evidence type="ECO:0000259" key="12">
    <source>
        <dbReference type="PROSITE" id="PS50188"/>
    </source>
</evidence>
<comment type="function">
    <text evidence="10">RNA helicase.</text>
</comment>
<keyword evidence="2" id="KW-0540">Nuclease</keyword>
<evidence type="ECO:0000256" key="4">
    <source>
        <dbReference type="ARBA" id="ARBA00022801"/>
    </source>
</evidence>
<keyword evidence="8 10" id="KW-0694">RNA-binding</keyword>
<dbReference type="PROSITE" id="PS51194">
    <property type="entry name" value="HELICASE_CTER"/>
    <property type="match status" value="1"/>
</dbReference>
<dbReference type="RefSeq" id="XP_005538886.1">
    <property type="nucleotide sequence ID" value="XM_005538829.1"/>
</dbReference>
<dbReference type="InterPro" id="IPR011545">
    <property type="entry name" value="DEAD/DEAH_box_helicase_dom"/>
</dbReference>
<dbReference type="AlphaFoldDB" id="M1V789"/>
<evidence type="ECO:0000256" key="9">
    <source>
        <dbReference type="PROSITE-ProRule" id="PRU00552"/>
    </source>
</evidence>
<dbReference type="KEGG" id="cme:CYME_CMS248C"/>
<dbReference type="PROSITE" id="PS51192">
    <property type="entry name" value="HELICASE_ATP_BIND_1"/>
    <property type="match status" value="1"/>
</dbReference>
<evidence type="ECO:0000313" key="16">
    <source>
        <dbReference type="EMBL" id="BAM82850.1"/>
    </source>
</evidence>
<evidence type="ECO:0000259" key="15">
    <source>
        <dbReference type="PROSITE" id="PS51195"/>
    </source>
</evidence>
<evidence type="ECO:0000259" key="14">
    <source>
        <dbReference type="PROSITE" id="PS51194"/>
    </source>
</evidence>
<evidence type="ECO:0000256" key="6">
    <source>
        <dbReference type="ARBA" id="ARBA00022839"/>
    </source>
</evidence>
<dbReference type="GO" id="GO:0004527">
    <property type="term" value="F:exonuclease activity"/>
    <property type="evidence" value="ECO:0007669"/>
    <property type="project" value="UniProtKB-KW"/>
</dbReference>
<dbReference type="SUPFAM" id="SSF49899">
    <property type="entry name" value="Concanavalin A-like lectins/glucanases"/>
    <property type="match status" value="1"/>
</dbReference>
<dbReference type="InterPro" id="IPR003877">
    <property type="entry name" value="SPRY_dom"/>
</dbReference>
<protein>
    <recommendedName>
        <fullName evidence="10">ATP-dependent RNA helicase</fullName>
        <ecNumber evidence="10">3.6.4.13</ecNumber>
    </recommendedName>
</protein>
<dbReference type="InterPro" id="IPR001870">
    <property type="entry name" value="B30.2/SPRY"/>
</dbReference>
<dbReference type="Pfam" id="PF00270">
    <property type="entry name" value="DEAD"/>
    <property type="match status" value="2"/>
</dbReference>
<evidence type="ECO:0000256" key="8">
    <source>
        <dbReference type="ARBA" id="ARBA00022884"/>
    </source>
</evidence>
<evidence type="ECO:0000256" key="11">
    <source>
        <dbReference type="SAM" id="MobiDB-lite"/>
    </source>
</evidence>
<feature type="domain" description="Helicase ATP-binding" evidence="13">
    <location>
        <begin position="290"/>
        <end position="434"/>
    </location>
</feature>
<dbReference type="Gene3D" id="3.40.50.300">
    <property type="entry name" value="P-loop containing nucleotide triphosphate hydrolases"/>
    <property type="match status" value="3"/>
</dbReference>
<accession>M1V789</accession>
<feature type="domain" description="DEAD-box RNA helicase Q" evidence="15">
    <location>
        <begin position="3"/>
        <end position="31"/>
    </location>
</feature>
<evidence type="ECO:0000256" key="1">
    <source>
        <dbReference type="ARBA" id="ARBA00008765"/>
    </source>
</evidence>
<dbReference type="InterPro" id="IPR014001">
    <property type="entry name" value="Helicase_ATP-bd"/>
</dbReference>
<dbReference type="SUPFAM" id="SSF52540">
    <property type="entry name" value="P-loop containing nucleoside triphosphate hydrolases"/>
    <property type="match status" value="2"/>
</dbReference>
<dbReference type="InterPro" id="IPR001650">
    <property type="entry name" value="Helicase_C-like"/>
</dbReference>
<keyword evidence="17" id="KW-1185">Reference proteome</keyword>
<dbReference type="Pfam" id="PF00622">
    <property type="entry name" value="SPRY"/>
    <property type="match status" value="1"/>
</dbReference>
<dbReference type="OrthoDB" id="1735at2759"/>
<name>M1V789_CYAM1</name>
<comment type="domain">
    <text evidence="10">The helicase domain is involved in the stimulation of RELA transcriptional activity.</text>
</comment>
<evidence type="ECO:0000256" key="2">
    <source>
        <dbReference type="ARBA" id="ARBA00022722"/>
    </source>
</evidence>
<proteinExistence type="inferred from homology"/>
<evidence type="ECO:0000259" key="13">
    <source>
        <dbReference type="PROSITE" id="PS51192"/>
    </source>
</evidence>
<organism evidence="16 17">
    <name type="scientific">Cyanidioschyzon merolae (strain NIES-3377 / 10D)</name>
    <name type="common">Unicellular red alga</name>
    <dbReference type="NCBI Taxonomy" id="280699"/>
    <lineage>
        <taxon>Eukaryota</taxon>
        <taxon>Rhodophyta</taxon>
        <taxon>Bangiophyceae</taxon>
        <taxon>Cyanidiales</taxon>
        <taxon>Cyanidiaceae</taxon>
        <taxon>Cyanidioschyzon</taxon>
    </lineage>
</organism>
<dbReference type="GO" id="GO:0005524">
    <property type="term" value="F:ATP binding"/>
    <property type="evidence" value="ECO:0007669"/>
    <property type="project" value="UniProtKB-UniRule"/>
</dbReference>
<dbReference type="InterPro" id="IPR027417">
    <property type="entry name" value="P-loop_NTPase"/>
</dbReference>
<reference evidence="16 17" key="2">
    <citation type="journal article" date="2007" name="BMC Biol.">
        <title>A 100%-complete sequence reveals unusually simple genomic features in the hot-spring red alga Cyanidioschyzon merolae.</title>
        <authorList>
            <person name="Nozaki H."/>
            <person name="Takano H."/>
            <person name="Misumi O."/>
            <person name="Terasawa K."/>
            <person name="Matsuzaki M."/>
            <person name="Maruyama S."/>
            <person name="Nishida K."/>
            <person name="Yagisawa F."/>
            <person name="Yoshida Y."/>
            <person name="Fujiwara T."/>
            <person name="Takio S."/>
            <person name="Tamura K."/>
            <person name="Chung S.J."/>
            <person name="Nakamura S."/>
            <person name="Kuroiwa H."/>
            <person name="Tanaka K."/>
            <person name="Sato N."/>
            <person name="Kuroiwa T."/>
        </authorList>
    </citation>
    <scope>NUCLEOTIDE SEQUENCE [LARGE SCALE GENOMIC DNA]</scope>
    <source>
        <strain evidence="16 17">10D</strain>
    </source>
</reference>
<sequence>MAAAFAELGLMPELIQAIDDMGWVFPTPVQSEAIPLILGGGDVCVAAPTGSGKTGAFCLPTLQIVHETLNYTSAADQSRSGASSNPDRWKMSALDRAPHLILDASGLLCASTELHQWSGGRAAFGMLPSARGKWYYEVQVLGDGLCRVGWSAACSTLALGEDDLSYGFGGTAKKSHCGKFESYGGAFGKNDVVGVALDWENGEIWFSKNGEPLGRAFSINRKTLGDRALYPHVYLKNSQVRVIFSDTSYLPGAGFREVGSAGPQERTTPEREGAVDLQGTHRPSNAPLMLILEPTRELALQVHQELHRFSRFLDEDQTSSSEKVQCVLFTGGSASQNEALGAPQSRIDIATCTPGRLFDAIRTKQLDVRAVRFLALDEVDGLLTMGCGSQIMQLLGMIPRQGRRHRLQIIMFSATVNAPRVRQLSDRIQEHATWVDVRGPETVPSTVDHLVVRIDPGTALQLVQEEEGIAPAPAASLPATDAVHVGVDYRDAETASLSQRIKLAKPILCLRLLEVFQMDQVMIFCRTQLDCDLLQQFLEQHAAIRGATATLHAGLADQQRRQHFTAFKEGQVRILICTDVAARGIDISGLPFLISMTLPDEVENYLHRIGRVGRADRLGLAISLVSTVPERVWFHSSCRKRAKGKCQNRALTTEGGCTIWYDESEILRRLEAQLGEANMPEILDVNQVLQAKDPAALQAYVRGLAQYGRKRGEIGAACVNAVDPELEQRLHHTQQVARRVQELEKNVQWRFLRRLQNAR</sequence>
<dbReference type="Proteomes" id="UP000007014">
    <property type="component" value="Chromosome 19"/>
</dbReference>
<dbReference type="SMART" id="SM00487">
    <property type="entry name" value="DEXDc"/>
    <property type="match status" value="1"/>
</dbReference>
<dbReference type="Pfam" id="PF00271">
    <property type="entry name" value="Helicase_C"/>
    <property type="match status" value="1"/>
</dbReference>
<comment type="similarity">
    <text evidence="1">Belongs to the DEAD box helicase family. DDX1 subfamily.</text>
</comment>
<dbReference type="PANTHER" id="PTHR24031">
    <property type="entry name" value="RNA HELICASE"/>
    <property type="match status" value="1"/>
</dbReference>
<dbReference type="SMART" id="SM00449">
    <property type="entry name" value="SPRY"/>
    <property type="match status" value="1"/>
</dbReference>
<feature type="domain" description="B30.2/SPRY" evidence="12">
    <location>
        <begin position="68"/>
        <end position="249"/>
    </location>
</feature>
<dbReference type="Gramene" id="CMS248CT">
    <property type="protein sequence ID" value="CMS248CT"/>
    <property type="gene ID" value="CMS248C"/>
</dbReference>
<dbReference type="EC" id="3.6.4.13" evidence="10"/>
<keyword evidence="6" id="KW-0269">Exonuclease</keyword>
<dbReference type="GO" id="GO:0003723">
    <property type="term" value="F:RNA binding"/>
    <property type="evidence" value="ECO:0007669"/>
    <property type="project" value="UniProtKB-UniRule"/>
</dbReference>
<dbReference type="InterPro" id="IPR013320">
    <property type="entry name" value="ConA-like_dom_sf"/>
</dbReference>
<dbReference type="CDD" id="cd18787">
    <property type="entry name" value="SF2_C_DEAD"/>
    <property type="match status" value="1"/>
</dbReference>
<feature type="region of interest" description="Disordered" evidence="11">
    <location>
        <begin position="259"/>
        <end position="279"/>
    </location>
</feature>
<dbReference type="InterPro" id="IPR014014">
    <property type="entry name" value="RNA_helicase_DEAD_Q_motif"/>
</dbReference>
<dbReference type="HOGENOM" id="CLU_016321_0_0_1"/>
<reference evidence="16 17" key="1">
    <citation type="journal article" date="2004" name="Nature">
        <title>Genome sequence of the ultrasmall unicellular red alga Cyanidioschyzon merolae 10D.</title>
        <authorList>
            <person name="Matsuzaki M."/>
            <person name="Misumi O."/>
            <person name="Shin-i T."/>
            <person name="Maruyama S."/>
            <person name="Takahara M."/>
            <person name="Miyagishima S."/>
            <person name="Mori T."/>
            <person name="Nishida K."/>
            <person name="Yagisawa F."/>
            <person name="Nishida K."/>
            <person name="Yoshida Y."/>
            <person name="Nishimura Y."/>
            <person name="Nakao S."/>
            <person name="Kobayashi T."/>
            <person name="Momoyama Y."/>
            <person name="Higashiyama T."/>
            <person name="Minoda A."/>
            <person name="Sano M."/>
            <person name="Nomoto H."/>
            <person name="Oishi K."/>
            <person name="Hayashi H."/>
            <person name="Ohta F."/>
            <person name="Nishizaka S."/>
            <person name="Haga S."/>
            <person name="Miura S."/>
            <person name="Morishita T."/>
            <person name="Kabeya Y."/>
            <person name="Terasawa K."/>
            <person name="Suzuki Y."/>
            <person name="Ishii Y."/>
            <person name="Asakawa S."/>
            <person name="Takano H."/>
            <person name="Ohta N."/>
            <person name="Kuroiwa H."/>
            <person name="Tanaka K."/>
            <person name="Shimizu N."/>
            <person name="Sugano S."/>
            <person name="Sato N."/>
            <person name="Nozaki H."/>
            <person name="Ogasawara N."/>
            <person name="Kohara Y."/>
            <person name="Kuroiwa T."/>
        </authorList>
    </citation>
    <scope>NUCLEOTIDE SEQUENCE [LARGE SCALE GENOMIC DNA]</scope>
    <source>
        <strain evidence="16 17">10D</strain>
    </source>
</reference>
<evidence type="ECO:0000256" key="3">
    <source>
        <dbReference type="ARBA" id="ARBA00022741"/>
    </source>
</evidence>
<dbReference type="GeneID" id="16997173"/>